<evidence type="ECO:0000259" key="3">
    <source>
        <dbReference type="Pfam" id="PF05196"/>
    </source>
</evidence>
<dbReference type="PANTHER" id="PTHR13850">
    <property type="entry name" value="PLEIOTROPHIN FAMILY MEMBER"/>
    <property type="match status" value="1"/>
</dbReference>
<feature type="region of interest" description="Disordered" evidence="1">
    <location>
        <begin position="140"/>
        <end position="218"/>
    </location>
</feature>
<feature type="domain" description="Pleiotrophin/Midkine N-terminal" evidence="3">
    <location>
        <begin position="28"/>
        <end position="84"/>
    </location>
</feature>
<reference evidence="4 6" key="2">
    <citation type="journal article" date="2013" name="Nature">
        <title>Insights into bilaterian evolution from three spiralian genomes.</title>
        <authorList>
            <person name="Simakov O."/>
            <person name="Marletaz F."/>
            <person name="Cho S.J."/>
            <person name="Edsinger-Gonzales E."/>
            <person name="Havlak P."/>
            <person name="Hellsten U."/>
            <person name="Kuo D.H."/>
            <person name="Larsson T."/>
            <person name="Lv J."/>
            <person name="Arendt D."/>
            <person name="Savage R."/>
            <person name="Osoegawa K."/>
            <person name="de Jong P."/>
            <person name="Grimwood J."/>
            <person name="Chapman J.A."/>
            <person name="Shapiro H."/>
            <person name="Aerts A."/>
            <person name="Otillar R.P."/>
            <person name="Terry A.Y."/>
            <person name="Boore J.L."/>
            <person name="Grigoriev I.V."/>
            <person name="Lindberg D.R."/>
            <person name="Seaver E.C."/>
            <person name="Weisblat D.A."/>
            <person name="Putnam N.H."/>
            <person name="Rokhsar D.S."/>
        </authorList>
    </citation>
    <scope>NUCLEOTIDE SEQUENCE</scope>
</reference>
<name>T1ER85_HELRO</name>
<dbReference type="InParanoid" id="T1ER85"/>
<evidence type="ECO:0000313" key="6">
    <source>
        <dbReference type="Proteomes" id="UP000015101"/>
    </source>
</evidence>
<sequence>MNRNMTVLQKILCLILIVLAIVLTIEAKKDAKKNTKKEKECGEWMYEACQLTNKTASCGVGKQVAHRNGTCKKLTKEVSCKIKCPKPPSKKCKYGNAIISADSQCNPTTNTIPAVKNLLSGGPACQQSISINKKCKVAKAKDKSKKNKKVNKENVKKDAKESKAKVDKSIKRSKEDKSHDKKHSKANKKLEEKMKHQGGKKLVPMKIDIPNKSISSVQ</sequence>
<dbReference type="GeneID" id="20199085"/>
<dbReference type="RefSeq" id="XP_009019416.1">
    <property type="nucleotide sequence ID" value="XM_009021168.1"/>
</dbReference>
<dbReference type="KEGG" id="hro:HELRODRAFT_161228"/>
<feature type="signal peptide" evidence="2">
    <location>
        <begin position="1"/>
        <end position="27"/>
    </location>
</feature>
<dbReference type="Proteomes" id="UP000015101">
    <property type="component" value="Unassembled WGS sequence"/>
</dbReference>
<evidence type="ECO:0000256" key="2">
    <source>
        <dbReference type="SAM" id="SignalP"/>
    </source>
</evidence>
<gene>
    <name evidence="5" type="primary">20199085</name>
    <name evidence="4" type="ORF">HELRODRAFT_161228</name>
</gene>
<feature type="compositionally biased region" description="Basic residues" evidence="1">
    <location>
        <begin position="140"/>
        <end position="149"/>
    </location>
</feature>
<dbReference type="InterPro" id="IPR037122">
    <property type="entry name" value="PTN/MK_N_dom_sf"/>
</dbReference>
<dbReference type="Pfam" id="PF05196">
    <property type="entry name" value="PTN_MK_N"/>
    <property type="match status" value="1"/>
</dbReference>
<dbReference type="Gene3D" id="2.20.60.10">
    <property type="entry name" value="Pleiotrophin/Midkine, N-terminal domain"/>
    <property type="match status" value="1"/>
</dbReference>
<dbReference type="AlphaFoldDB" id="T1ER85"/>
<dbReference type="HOGENOM" id="CLU_1268144_0_0_1"/>
<dbReference type="EMBL" id="AMQM01000770">
    <property type="status" value="NOT_ANNOTATED_CDS"/>
    <property type="molecule type" value="Genomic_DNA"/>
</dbReference>
<dbReference type="InterPro" id="IPR020091">
    <property type="entry name" value="PTN/MK_diS_sf"/>
</dbReference>
<dbReference type="SUPFAM" id="SSF57288">
    <property type="entry name" value="Midkine"/>
    <property type="match status" value="1"/>
</dbReference>
<proteinExistence type="predicted"/>
<dbReference type="EMBL" id="KB096742">
    <property type="protein sequence ID" value="ESO02008.1"/>
    <property type="molecule type" value="Genomic_DNA"/>
</dbReference>
<keyword evidence="6" id="KW-1185">Reference proteome</keyword>
<dbReference type="InterPro" id="IPR000762">
    <property type="entry name" value="Midkine_heparin-bd_GF"/>
</dbReference>
<dbReference type="GO" id="GO:0008083">
    <property type="term" value="F:growth factor activity"/>
    <property type="evidence" value="ECO:0007669"/>
    <property type="project" value="InterPro"/>
</dbReference>
<evidence type="ECO:0000256" key="1">
    <source>
        <dbReference type="SAM" id="MobiDB-lite"/>
    </source>
</evidence>
<feature type="chain" id="PRO_5010980023" description="Pleiotrophin/Midkine N-terminal domain-containing protein" evidence="2">
    <location>
        <begin position="28"/>
        <end position="218"/>
    </location>
</feature>
<protein>
    <recommendedName>
        <fullName evidence="3">Pleiotrophin/Midkine N-terminal domain-containing protein</fullName>
    </recommendedName>
</protein>
<dbReference type="PANTHER" id="PTHR13850:SF5">
    <property type="entry name" value="PLEIOTROPHIN_MIDKINE N-TERMINAL DOMAIN-CONTAINING PROTEIN"/>
    <property type="match status" value="1"/>
</dbReference>
<dbReference type="InterPro" id="IPR020089">
    <property type="entry name" value="PTN/MK_N_dom"/>
</dbReference>
<accession>T1ER85</accession>
<dbReference type="CTD" id="20199085"/>
<reference evidence="6" key="1">
    <citation type="submission" date="2012-12" db="EMBL/GenBank/DDBJ databases">
        <authorList>
            <person name="Hellsten U."/>
            <person name="Grimwood J."/>
            <person name="Chapman J.A."/>
            <person name="Shapiro H."/>
            <person name="Aerts A."/>
            <person name="Otillar R.P."/>
            <person name="Terry A.Y."/>
            <person name="Boore J.L."/>
            <person name="Simakov O."/>
            <person name="Marletaz F."/>
            <person name="Cho S.-J."/>
            <person name="Edsinger-Gonzales E."/>
            <person name="Havlak P."/>
            <person name="Kuo D.-H."/>
            <person name="Larsson T."/>
            <person name="Lv J."/>
            <person name="Arendt D."/>
            <person name="Savage R."/>
            <person name="Osoegawa K."/>
            <person name="de Jong P."/>
            <person name="Lindberg D.R."/>
            <person name="Seaver E.C."/>
            <person name="Weisblat D.A."/>
            <person name="Putnam N.H."/>
            <person name="Grigoriev I.V."/>
            <person name="Rokhsar D.S."/>
        </authorList>
    </citation>
    <scope>NUCLEOTIDE SEQUENCE</scope>
</reference>
<keyword evidence="2" id="KW-0732">Signal</keyword>
<evidence type="ECO:0000313" key="5">
    <source>
        <dbReference type="EnsemblMetazoa" id="HelroP161228"/>
    </source>
</evidence>
<organism evidence="5 6">
    <name type="scientific">Helobdella robusta</name>
    <name type="common">Californian leech</name>
    <dbReference type="NCBI Taxonomy" id="6412"/>
    <lineage>
        <taxon>Eukaryota</taxon>
        <taxon>Metazoa</taxon>
        <taxon>Spiralia</taxon>
        <taxon>Lophotrochozoa</taxon>
        <taxon>Annelida</taxon>
        <taxon>Clitellata</taxon>
        <taxon>Hirudinea</taxon>
        <taxon>Rhynchobdellida</taxon>
        <taxon>Glossiphoniidae</taxon>
        <taxon>Helobdella</taxon>
    </lineage>
</organism>
<feature type="compositionally biased region" description="Basic and acidic residues" evidence="1">
    <location>
        <begin position="150"/>
        <end position="179"/>
    </location>
</feature>
<reference evidence="5" key="3">
    <citation type="submission" date="2015-06" db="UniProtKB">
        <authorList>
            <consortium name="EnsemblMetazoa"/>
        </authorList>
    </citation>
    <scope>IDENTIFICATION</scope>
</reference>
<dbReference type="EnsemblMetazoa" id="HelroT161228">
    <property type="protein sequence ID" value="HelroP161228"/>
    <property type="gene ID" value="HelroG161228"/>
</dbReference>
<evidence type="ECO:0000313" key="4">
    <source>
        <dbReference type="EMBL" id="ESO02008.1"/>
    </source>
</evidence>